<keyword evidence="1" id="KW-0732">Signal</keyword>
<evidence type="ECO:0000259" key="2">
    <source>
        <dbReference type="Pfam" id="PF03417"/>
    </source>
</evidence>
<dbReference type="RefSeq" id="WP_148369793.1">
    <property type="nucleotide sequence ID" value="NZ_VSKM01000007.1"/>
</dbReference>
<proteinExistence type="predicted"/>
<dbReference type="Gene3D" id="1.25.40.10">
    <property type="entry name" value="Tetratricopeptide repeat domain"/>
    <property type="match status" value="1"/>
</dbReference>
<accession>A0A8H2LLX2</accession>
<sequence length="560" mass="63103">MGKLQSFYSLCLISISLCVLSSCGINKSVNNRPEIIKYKTVIPEKQIINDSTFFAGNNFLIKNKQGLWELYIEGNPLEIGLITGLLSDSLMYKQEAIFFNKIRELVPSEGKQKFLRKFLSWYNRKMYKHVLEEFKTEIYGLSNYASPEFNGIAPPYLRTLYLQGAHDIGHALQDLALVGCTSFAAWGEKTEDKKLLIGRNFDFYAGDDFAENKIIAFINPTAGHPFVSVTWGGMIGVVSGMNTQGLTVTINAGKSKIPLVAKTPISIVTREILQYASTIDEAIAIAKSREVFVSESIMVGSAKDKRAVIIEVSPKKFGVYDVQNNNQLVCSNHFQSNTYVSDKRNLKAIEESHSAYRFNRMETLLNQNTTLNPTRGVSILRNKKGHNDHAIGYGNEKALNQLLAHHGIVFQPEDLKVWISSNPYQLGEFVAYDLNTVFNNRDQNPSAQSLQNTSLNIAKDPFLDTKAYANYEAYRILERQIEHAINNNVSLDNAVLNKAIVLNPNYWKAYALAGNYYYKHKEYSAAAEAYESALTKEIPTLLDTEHITKYLKKATRKSNK</sequence>
<dbReference type="Pfam" id="PF03417">
    <property type="entry name" value="AAT"/>
    <property type="match status" value="1"/>
</dbReference>
<dbReference type="Gene3D" id="3.60.60.10">
    <property type="entry name" value="Penicillin V Acylase, Chain A"/>
    <property type="match status" value="1"/>
</dbReference>
<comment type="caution">
    <text evidence="3">The sequence shown here is derived from an EMBL/GenBank/DDBJ whole genome shotgun (WGS) entry which is preliminary data.</text>
</comment>
<keyword evidence="3" id="KW-0808">Transferase</keyword>
<reference evidence="3 4" key="1">
    <citation type="submission" date="2019-08" db="EMBL/GenBank/DDBJ databases">
        <title>Genomes of Antarctic Bizionia species.</title>
        <authorList>
            <person name="Bowman J.P."/>
        </authorList>
    </citation>
    <scope>NUCLEOTIDE SEQUENCE [LARGE SCALE GENOMIC DNA]</scope>
    <source>
        <strain evidence="3 4">HFD</strain>
    </source>
</reference>
<protein>
    <submittedName>
        <fullName evidence="3">Acyl-CoA--6-aminopenicillanic acid acyl-transferase</fullName>
    </submittedName>
</protein>
<feature type="signal peptide" evidence="1">
    <location>
        <begin position="1"/>
        <end position="21"/>
    </location>
</feature>
<name>A0A8H2LLX2_9FLAO</name>
<gene>
    <name evidence="3" type="ORF">ES676_07955</name>
</gene>
<dbReference type="NCBIfam" id="NF040521">
    <property type="entry name" value="C45_proenzyme"/>
    <property type="match status" value="1"/>
</dbReference>
<dbReference type="GO" id="GO:0016740">
    <property type="term" value="F:transferase activity"/>
    <property type="evidence" value="ECO:0007669"/>
    <property type="project" value="UniProtKB-KW"/>
</dbReference>
<dbReference type="InterPro" id="IPR047803">
    <property type="entry name" value="DCD1A/B-like"/>
</dbReference>
<dbReference type="SUPFAM" id="SSF48452">
    <property type="entry name" value="TPR-like"/>
    <property type="match status" value="1"/>
</dbReference>
<dbReference type="InterPro" id="IPR005079">
    <property type="entry name" value="Peptidase_C45_hydrolase"/>
</dbReference>
<feature type="domain" description="Peptidase C45 hydrolase" evidence="2">
    <location>
        <begin position="191"/>
        <end position="420"/>
    </location>
</feature>
<dbReference type="PROSITE" id="PS51257">
    <property type="entry name" value="PROKAR_LIPOPROTEIN"/>
    <property type="match status" value="1"/>
</dbReference>
<dbReference type="EMBL" id="VSKM01000007">
    <property type="protein sequence ID" value="TYB74107.1"/>
    <property type="molecule type" value="Genomic_DNA"/>
</dbReference>
<organism evidence="3 4">
    <name type="scientific">Bizionia saleffrena</name>
    <dbReference type="NCBI Taxonomy" id="291189"/>
    <lineage>
        <taxon>Bacteria</taxon>
        <taxon>Pseudomonadati</taxon>
        <taxon>Bacteroidota</taxon>
        <taxon>Flavobacteriia</taxon>
        <taxon>Flavobacteriales</taxon>
        <taxon>Flavobacteriaceae</taxon>
        <taxon>Bizionia</taxon>
    </lineage>
</organism>
<dbReference type="InterPro" id="IPR011990">
    <property type="entry name" value="TPR-like_helical_dom_sf"/>
</dbReference>
<dbReference type="PANTHER" id="PTHR35190">
    <property type="entry name" value="PROTEIN DCD1B"/>
    <property type="match status" value="1"/>
</dbReference>
<dbReference type="PANTHER" id="PTHR35190:SF2">
    <property type="entry name" value="PROTEIN DCD1B"/>
    <property type="match status" value="1"/>
</dbReference>
<dbReference type="InterPro" id="IPR047794">
    <property type="entry name" value="C45_proenzyme-like"/>
</dbReference>
<dbReference type="AlphaFoldDB" id="A0A8H2LLX2"/>
<evidence type="ECO:0000313" key="4">
    <source>
        <dbReference type="Proteomes" id="UP000323324"/>
    </source>
</evidence>
<evidence type="ECO:0000256" key="1">
    <source>
        <dbReference type="SAM" id="SignalP"/>
    </source>
</evidence>
<evidence type="ECO:0000313" key="3">
    <source>
        <dbReference type="EMBL" id="TYB74107.1"/>
    </source>
</evidence>
<feature type="chain" id="PRO_5034978973" evidence="1">
    <location>
        <begin position="22"/>
        <end position="560"/>
    </location>
</feature>
<dbReference type="Proteomes" id="UP000323324">
    <property type="component" value="Unassembled WGS sequence"/>
</dbReference>
<keyword evidence="4" id="KW-1185">Reference proteome</keyword>